<dbReference type="SUPFAM" id="SSF53927">
    <property type="entry name" value="Cytidine deaminase-like"/>
    <property type="match status" value="1"/>
</dbReference>
<dbReference type="EMBL" id="JFZT01000021">
    <property type="protein sequence ID" value="EZQ10554.1"/>
    <property type="molecule type" value="Genomic_DNA"/>
</dbReference>
<reference evidence="4 5" key="1">
    <citation type="submission" date="2014-03" db="EMBL/GenBank/DDBJ databases">
        <title>Draft genome sequence of the novel thermoacidophilic archaea Acidianus copahuensis ALE1 strain, isolated from Copahue volcanic area in Neuquen Argentina.</title>
        <authorList>
            <person name="Urbieta M.S."/>
            <person name="Rascovan N."/>
            <person name="Castro C."/>
            <person name="Revale S."/>
            <person name="Giaveno M.A."/>
            <person name="Vazquez M.P."/>
            <person name="Donati E.R."/>
        </authorList>
    </citation>
    <scope>NUCLEOTIDE SEQUENCE [LARGE SCALE GENOMIC DNA]</scope>
    <source>
        <strain evidence="4 5">ALE1</strain>
    </source>
</reference>
<sequence length="252" mass="27554">MRSVKVLKFNGGKLDEEDDAIAEEEPLSLKIFGKTNNSEIIIMRTPGNDIELVTGFLYTEGMISSSTDILSFEEGDNEIIVRIRGNPTNRQFIINSSCGFCGKNKLNEIGRVSYNERIDINVLVSLPIKLLESQRIYHVTGGVHGASVFNILGDLESSAEDVGRHNAVDKAIGKLVLKGEIPARRKVLQVSGRIGYEIVYKASIAGISFVTGISAPTSMAVSYAEAIGMTVVGFTREGKMNIYSHPERILID</sequence>
<feature type="active site" description="Cysteine persulfide intermediate" evidence="3">
    <location>
        <position position="98"/>
    </location>
</feature>
<comment type="caution">
    <text evidence="4">The sequence shown here is derived from an EMBL/GenBank/DDBJ whole genome shotgun (WGS) entry which is preliminary data.</text>
</comment>
<evidence type="ECO:0000256" key="2">
    <source>
        <dbReference type="ARBA" id="ARBA00023150"/>
    </source>
</evidence>
<dbReference type="Pfam" id="PF02634">
    <property type="entry name" value="FdhD-NarQ"/>
    <property type="match status" value="1"/>
</dbReference>
<dbReference type="PANTHER" id="PTHR30592">
    <property type="entry name" value="FORMATE DEHYDROGENASE"/>
    <property type="match status" value="1"/>
</dbReference>
<protein>
    <recommendedName>
        <fullName evidence="3">Sulfur carrier protein FdhD</fullName>
    </recommendedName>
</protein>
<dbReference type="STRING" id="1160895.CM19_03730"/>
<dbReference type="GO" id="GO:0097163">
    <property type="term" value="F:sulfur carrier activity"/>
    <property type="evidence" value="ECO:0007669"/>
    <property type="project" value="UniProtKB-UniRule"/>
</dbReference>
<dbReference type="GO" id="GO:0016783">
    <property type="term" value="F:sulfurtransferase activity"/>
    <property type="evidence" value="ECO:0007669"/>
    <property type="project" value="InterPro"/>
</dbReference>
<dbReference type="Gene3D" id="3.40.140.10">
    <property type="entry name" value="Cytidine Deaminase, domain 2"/>
    <property type="match status" value="1"/>
</dbReference>
<dbReference type="NCBIfam" id="TIGR00129">
    <property type="entry name" value="fdhD_narQ"/>
    <property type="match status" value="1"/>
</dbReference>
<keyword evidence="1 3" id="KW-0963">Cytoplasm</keyword>
<organism evidence="4 5">
    <name type="scientific">Candidatus Acidianus copahuensis</name>
    <dbReference type="NCBI Taxonomy" id="1160895"/>
    <lineage>
        <taxon>Archaea</taxon>
        <taxon>Thermoproteota</taxon>
        <taxon>Thermoprotei</taxon>
        <taxon>Sulfolobales</taxon>
        <taxon>Sulfolobaceae</taxon>
        <taxon>Acidianus</taxon>
    </lineage>
</organism>
<dbReference type="Proteomes" id="UP000024332">
    <property type="component" value="Unassembled WGS sequence"/>
</dbReference>
<evidence type="ECO:0000256" key="3">
    <source>
        <dbReference type="HAMAP-Rule" id="MF_00187"/>
    </source>
</evidence>
<keyword evidence="5" id="KW-1185">Reference proteome</keyword>
<dbReference type="Gene3D" id="3.10.20.10">
    <property type="match status" value="1"/>
</dbReference>
<name>A0A031LSV7_9CREN</name>
<dbReference type="InterPro" id="IPR016193">
    <property type="entry name" value="Cytidine_deaminase-like"/>
</dbReference>
<evidence type="ECO:0000256" key="1">
    <source>
        <dbReference type="ARBA" id="ARBA00022490"/>
    </source>
</evidence>
<proteinExistence type="inferred from homology"/>
<accession>A0A031LSV7</accession>
<evidence type="ECO:0000313" key="5">
    <source>
        <dbReference type="Proteomes" id="UP000024332"/>
    </source>
</evidence>
<dbReference type="PIRSF" id="PIRSF015626">
    <property type="entry name" value="FdhD"/>
    <property type="match status" value="1"/>
</dbReference>
<feature type="binding site" evidence="3">
    <location>
        <begin position="234"/>
        <end position="239"/>
    </location>
    <ligand>
        <name>Mo-bis(molybdopterin guanine dinucleotide)</name>
        <dbReference type="ChEBI" id="CHEBI:60539"/>
    </ligand>
</feature>
<comment type="subcellular location">
    <subcellularLocation>
        <location evidence="3">Cytoplasm</location>
    </subcellularLocation>
</comment>
<comment type="similarity">
    <text evidence="3">Belongs to the FdhD family.</text>
</comment>
<dbReference type="GO" id="GO:0005737">
    <property type="term" value="C:cytoplasm"/>
    <property type="evidence" value="ECO:0007669"/>
    <property type="project" value="UniProtKB-SubCell"/>
</dbReference>
<dbReference type="InterPro" id="IPR003786">
    <property type="entry name" value="FdhD"/>
</dbReference>
<comment type="function">
    <text evidence="3">Required for formate dehydrogenase (FDH) activity. Acts as a sulfur carrier protein that transfers sulfur from IscS to the molybdenum cofactor prior to its insertion into FDH.</text>
</comment>
<evidence type="ECO:0000313" key="4">
    <source>
        <dbReference type="EMBL" id="EZQ10554.1"/>
    </source>
</evidence>
<dbReference type="AlphaFoldDB" id="A0A031LSV7"/>
<dbReference type="GO" id="GO:0006777">
    <property type="term" value="P:Mo-molybdopterin cofactor biosynthetic process"/>
    <property type="evidence" value="ECO:0007669"/>
    <property type="project" value="UniProtKB-UniRule"/>
</dbReference>
<dbReference type="PANTHER" id="PTHR30592:SF1">
    <property type="entry name" value="SULFUR CARRIER PROTEIN FDHD"/>
    <property type="match status" value="1"/>
</dbReference>
<dbReference type="HAMAP" id="MF_00187">
    <property type="entry name" value="FdhD"/>
    <property type="match status" value="1"/>
</dbReference>
<keyword evidence="2 3" id="KW-0501">Molybdenum cofactor biosynthesis</keyword>
<gene>
    <name evidence="3" type="primary">fdhD</name>
    <name evidence="4" type="ORF">CM19_03730</name>
</gene>